<feature type="domain" description="Endonuclease GajA/Old nuclease/RecF-like AAA" evidence="1">
    <location>
        <begin position="1"/>
        <end position="50"/>
    </location>
</feature>
<name>A0A1X9I1G2_STRSU</name>
<protein>
    <recommendedName>
        <fullName evidence="1">Endonuclease GajA/Old nuclease/RecF-like AAA domain-containing protein</fullName>
    </recommendedName>
</protein>
<proteinExistence type="predicted"/>
<dbReference type="PANTHER" id="PTHR43581:SF4">
    <property type="entry name" value="ATP_GTP PHOSPHATASE"/>
    <property type="match status" value="1"/>
</dbReference>
<sequence length="69" mass="8012">MKIKKINVQNYRLLKDFSLELKSELSLIVGKNNCGKTSVLSVLEKIINKSSSLTWEDINLYHRKVIFET</sequence>
<reference evidence="2" key="1">
    <citation type="journal article" date="2016" name="Front. Cell. Infect. Microbiol.">
        <title>Evolution and Diversity of the Antimicrobial Resistance Associated Mobilome in Streptococcus suis: A Probable Mobile Genetic Elements Reservoir for Other Streptococci.</title>
        <authorList>
            <person name="Huang J."/>
            <person name="Ma J."/>
            <person name="Shang K."/>
            <person name="Hu X."/>
            <person name="Liang Y."/>
            <person name="Li D."/>
            <person name="Wu Z."/>
            <person name="Dai L."/>
            <person name="Chen L."/>
            <person name="Wang L."/>
        </authorList>
    </citation>
    <scope>NUCLEOTIDE SEQUENCE</scope>
    <source>
        <strain evidence="2">ZJ20091101</strain>
    </source>
</reference>
<dbReference type="AlphaFoldDB" id="A0A1X9I1G2"/>
<dbReference type="Gene3D" id="3.40.50.300">
    <property type="entry name" value="P-loop containing nucleotide triphosphate hydrolases"/>
    <property type="match status" value="1"/>
</dbReference>
<dbReference type="PANTHER" id="PTHR43581">
    <property type="entry name" value="ATP/GTP PHOSPHATASE"/>
    <property type="match status" value="1"/>
</dbReference>
<dbReference type="EMBL" id="KX077883">
    <property type="protein sequence ID" value="ANJ64088.1"/>
    <property type="molecule type" value="Genomic_DNA"/>
</dbReference>
<dbReference type="InterPro" id="IPR051396">
    <property type="entry name" value="Bact_Antivir_Def_Nuclease"/>
</dbReference>
<evidence type="ECO:0000313" key="2">
    <source>
        <dbReference type="EMBL" id="ANJ64088.1"/>
    </source>
</evidence>
<dbReference type="InterPro" id="IPR041685">
    <property type="entry name" value="AAA_GajA/Old/RecF-like"/>
</dbReference>
<dbReference type="SUPFAM" id="SSF52540">
    <property type="entry name" value="P-loop containing nucleoside triphosphate hydrolases"/>
    <property type="match status" value="1"/>
</dbReference>
<evidence type="ECO:0000259" key="1">
    <source>
        <dbReference type="Pfam" id="PF13175"/>
    </source>
</evidence>
<dbReference type="Pfam" id="PF13175">
    <property type="entry name" value="AAA_15"/>
    <property type="match status" value="1"/>
</dbReference>
<accession>A0A1X9I1G2</accession>
<dbReference type="InterPro" id="IPR027417">
    <property type="entry name" value="P-loop_NTPase"/>
</dbReference>
<organism evidence="2">
    <name type="scientific">Streptococcus suis</name>
    <dbReference type="NCBI Taxonomy" id="1307"/>
    <lineage>
        <taxon>Bacteria</taxon>
        <taxon>Bacillati</taxon>
        <taxon>Bacillota</taxon>
        <taxon>Bacilli</taxon>
        <taxon>Lactobacillales</taxon>
        <taxon>Streptococcaceae</taxon>
        <taxon>Streptococcus</taxon>
    </lineage>
</organism>